<feature type="signal peptide" evidence="1">
    <location>
        <begin position="1"/>
        <end position="20"/>
    </location>
</feature>
<reference evidence="2" key="1">
    <citation type="submission" date="2023-10" db="EMBL/GenBank/DDBJ databases">
        <authorList>
            <person name="Hackl T."/>
        </authorList>
    </citation>
    <scope>NUCLEOTIDE SEQUENCE</scope>
</reference>
<keyword evidence="3" id="KW-1185">Reference proteome</keyword>
<evidence type="ECO:0000256" key="1">
    <source>
        <dbReference type="SAM" id="SignalP"/>
    </source>
</evidence>
<protein>
    <submittedName>
        <fullName evidence="2">Uu.00g033070.m01.CDS01</fullName>
    </submittedName>
</protein>
<gene>
    <name evidence="2" type="ORF">KHLLAP_LOCUS922</name>
</gene>
<organism evidence="2 3">
    <name type="scientific">Anthostomella pinea</name>
    <dbReference type="NCBI Taxonomy" id="933095"/>
    <lineage>
        <taxon>Eukaryota</taxon>
        <taxon>Fungi</taxon>
        <taxon>Dikarya</taxon>
        <taxon>Ascomycota</taxon>
        <taxon>Pezizomycotina</taxon>
        <taxon>Sordariomycetes</taxon>
        <taxon>Xylariomycetidae</taxon>
        <taxon>Xylariales</taxon>
        <taxon>Xylariaceae</taxon>
        <taxon>Anthostomella</taxon>
    </lineage>
</organism>
<dbReference type="EMBL" id="CAUWAG010000003">
    <property type="protein sequence ID" value="CAJ2500454.1"/>
    <property type="molecule type" value="Genomic_DNA"/>
</dbReference>
<feature type="chain" id="PRO_5042518937" evidence="1">
    <location>
        <begin position="21"/>
        <end position="134"/>
    </location>
</feature>
<sequence length="134" mass="13746">MFSTKNIAILLPGLTPSAIALPNSSPASPLAVRDDLCGASSFNAVPNPAPLADCQGLLPTIVDVNLDHPGGVVHLFQNGACSVWIYSDVPISFRGQDISDILTVTIDDWTTNGLTGAAGIVGCSGGTLSWTIVV</sequence>
<dbReference type="AlphaFoldDB" id="A0AAI8V8M7"/>
<name>A0AAI8V8M7_9PEZI</name>
<dbReference type="Proteomes" id="UP001295740">
    <property type="component" value="Unassembled WGS sequence"/>
</dbReference>
<keyword evidence="1" id="KW-0732">Signal</keyword>
<evidence type="ECO:0000313" key="3">
    <source>
        <dbReference type="Proteomes" id="UP001295740"/>
    </source>
</evidence>
<accession>A0AAI8V8M7</accession>
<evidence type="ECO:0000313" key="2">
    <source>
        <dbReference type="EMBL" id="CAJ2500454.1"/>
    </source>
</evidence>
<proteinExistence type="predicted"/>
<comment type="caution">
    <text evidence="2">The sequence shown here is derived from an EMBL/GenBank/DDBJ whole genome shotgun (WGS) entry which is preliminary data.</text>
</comment>